<accession>A0ABZ1GWT9</accession>
<evidence type="ECO:0000313" key="2">
    <source>
        <dbReference type="Proteomes" id="UP001335325"/>
    </source>
</evidence>
<proteinExistence type="predicted"/>
<sequence length="49" mass="4908">MRLARLITAGQTAANPQALGAARLEVVQELLNGLLPHATTAAAAAAAND</sequence>
<name>A0ABZ1GWT9_9ACTN</name>
<evidence type="ECO:0000313" key="1">
    <source>
        <dbReference type="EMBL" id="WSD10681.1"/>
    </source>
</evidence>
<dbReference type="EMBL" id="CP109134">
    <property type="protein sequence ID" value="WSD10681.1"/>
    <property type="molecule type" value="Genomic_DNA"/>
</dbReference>
<reference evidence="1 2" key="1">
    <citation type="submission" date="2022-10" db="EMBL/GenBank/DDBJ databases">
        <title>The complete genomes of actinobacterial strains from the NBC collection.</title>
        <authorList>
            <person name="Joergensen T.S."/>
            <person name="Alvarez Arevalo M."/>
            <person name="Sterndorff E.B."/>
            <person name="Faurdal D."/>
            <person name="Vuksanovic O."/>
            <person name="Mourched A.-S."/>
            <person name="Charusanti P."/>
            <person name="Shaw S."/>
            <person name="Blin K."/>
            <person name="Weber T."/>
        </authorList>
    </citation>
    <scope>NUCLEOTIDE SEQUENCE [LARGE SCALE GENOMIC DNA]</scope>
    <source>
        <strain evidence="1 2">NBC 01753</strain>
    </source>
</reference>
<keyword evidence="2" id="KW-1185">Reference proteome</keyword>
<protein>
    <submittedName>
        <fullName evidence="1">Uncharacterized protein</fullName>
    </submittedName>
</protein>
<organism evidence="1 2">
    <name type="scientific">Streptomyces hirsutus</name>
    <dbReference type="NCBI Taxonomy" id="35620"/>
    <lineage>
        <taxon>Bacteria</taxon>
        <taxon>Bacillati</taxon>
        <taxon>Actinomycetota</taxon>
        <taxon>Actinomycetes</taxon>
        <taxon>Kitasatosporales</taxon>
        <taxon>Streptomycetaceae</taxon>
        <taxon>Streptomyces</taxon>
    </lineage>
</organism>
<dbReference type="GeneID" id="91548214"/>
<gene>
    <name evidence="1" type="ORF">OIE73_36595</name>
</gene>
<dbReference type="RefSeq" id="WP_326756380.1">
    <property type="nucleotide sequence ID" value="NZ_CP109134.1"/>
</dbReference>
<dbReference type="Proteomes" id="UP001335325">
    <property type="component" value="Chromosome"/>
</dbReference>